<dbReference type="AlphaFoldDB" id="A0AAX4HFC6"/>
<dbReference type="RefSeq" id="XP_062879484.1">
    <property type="nucleotide sequence ID" value="XM_063023414.1"/>
</dbReference>
<proteinExistence type="predicted"/>
<dbReference type="GeneID" id="88175539"/>
<feature type="compositionally biased region" description="Basic and acidic residues" evidence="1">
    <location>
        <begin position="146"/>
        <end position="159"/>
    </location>
</feature>
<keyword evidence="3" id="KW-1185">Reference proteome</keyword>
<evidence type="ECO:0000313" key="3">
    <source>
        <dbReference type="Proteomes" id="UP001338582"/>
    </source>
</evidence>
<organism evidence="2 3">
    <name type="scientific">Australozyma saopauloensis</name>
    <dbReference type="NCBI Taxonomy" id="291208"/>
    <lineage>
        <taxon>Eukaryota</taxon>
        <taxon>Fungi</taxon>
        <taxon>Dikarya</taxon>
        <taxon>Ascomycota</taxon>
        <taxon>Saccharomycotina</taxon>
        <taxon>Pichiomycetes</taxon>
        <taxon>Metschnikowiaceae</taxon>
        <taxon>Australozyma</taxon>
    </lineage>
</organism>
<reference evidence="2 3" key="1">
    <citation type="submission" date="2023-10" db="EMBL/GenBank/DDBJ databases">
        <title>Draft Genome Sequence of Candida saopaulonensis from a very Premature Infant with Sepsis.</title>
        <authorList>
            <person name="Ning Y."/>
            <person name="Dai R."/>
            <person name="Xiao M."/>
            <person name="Xu Y."/>
            <person name="Yan Q."/>
            <person name="Zhang L."/>
        </authorList>
    </citation>
    <scope>NUCLEOTIDE SEQUENCE [LARGE SCALE GENOMIC DNA]</scope>
    <source>
        <strain evidence="2 3">19XY460</strain>
    </source>
</reference>
<dbReference type="Proteomes" id="UP001338582">
    <property type="component" value="Chromosome 5"/>
</dbReference>
<sequence length="168" mass="17641">MRCECRRLLGSDVLQLTLGVHEVVGILLPSEVSNLGLLNIETPALALGKTNSRILGVKLHDGALQSVCTTLVSHQVVLPTVALAQNVPVQLPEGGVVGTGLGGRLGLSEYTDHSFGGHFFGSTGDELFLQLQVHDGFLGQNRGRAQRADGRGSSEKASGEHGGGVKRR</sequence>
<gene>
    <name evidence="2" type="ORF">PUMCH_004479</name>
</gene>
<feature type="region of interest" description="Disordered" evidence="1">
    <location>
        <begin position="142"/>
        <end position="168"/>
    </location>
</feature>
<dbReference type="EMBL" id="CP138898">
    <property type="protein sequence ID" value="WPK27106.1"/>
    <property type="molecule type" value="Genomic_DNA"/>
</dbReference>
<dbReference type="KEGG" id="asau:88175539"/>
<accession>A0AAX4HFC6</accession>
<evidence type="ECO:0000256" key="1">
    <source>
        <dbReference type="SAM" id="MobiDB-lite"/>
    </source>
</evidence>
<protein>
    <submittedName>
        <fullName evidence="2">Uncharacterized protein</fullName>
    </submittedName>
</protein>
<evidence type="ECO:0000313" key="2">
    <source>
        <dbReference type="EMBL" id="WPK27106.1"/>
    </source>
</evidence>
<name>A0AAX4HFC6_9ASCO</name>